<dbReference type="Pfam" id="PF14494">
    <property type="entry name" value="DUF4436"/>
    <property type="match status" value="1"/>
</dbReference>
<evidence type="ECO:0008006" key="4">
    <source>
        <dbReference type="Google" id="ProtNLM"/>
    </source>
</evidence>
<keyword evidence="1" id="KW-0812">Transmembrane</keyword>
<dbReference type="EMBL" id="KQ964670">
    <property type="protein sequence ID" value="KXN66991.1"/>
    <property type="molecule type" value="Genomic_DNA"/>
</dbReference>
<feature type="transmembrane region" description="Helical" evidence="1">
    <location>
        <begin position="201"/>
        <end position="225"/>
    </location>
</feature>
<dbReference type="OrthoDB" id="2117972at2759"/>
<protein>
    <recommendedName>
        <fullName evidence="4">DUF4436 domain-containing protein</fullName>
    </recommendedName>
</protein>
<evidence type="ECO:0000313" key="2">
    <source>
        <dbReference type="EMBL" id="KXN66991.1"/>
    </source>
</evidence>
<keyword evidence="1" id="KW-1133">Transmembrane helix</keyword>
<dbReference type="AlphaFoldDB" id="A0A137NWG1"/>
<evidence type="ECO:0000313" key="3">
    <source>
        <dbReference type="Proteomes" id="UP000070444"/>
    </source>
</evidence>
<dbReference type="Proteomes" id="UP000070444">
    <property type="component" value="Unassembled WGS sequence"/>
</dbReference>
<gene>
    <name evidence="2" type="ORF">CONCODRAFT_19911</name>
</gene>
<reference evidence="2 3" key="1">
    <citation type="journal article" date="2015" name="Genome Biol. Evol.">
        <title>Phylogenomic analyses indicate that early fungi evolved digesting cell walls of algal ancestors of land plants.</title>
        <authorList>
            <person name="Chang Y."/>
            <person name="Wang S."/>
            <person name="Sekimoto S."/>
            <person name="Aerts A.L."/>
            <person name="Choi C."/>
            <person name="Clum A."/>
            <person name="LaButti K.M."/>
            <person name="Lindquist E.A."/>
            <person name="Yee Ngan C."/>
            <person name="Ohm R.A."/>
            <person name="Salamov A.A."/>
            <person name="Grigoriev I.V."/>
            <person name="Spatafora J.W."/>
            <person name="Berbee M.L."/>
        </authorList>
    </citation>
    <scope>NUCLEOTIDE SEQUENCE [LARGE SCALE GENOMIC DNA]</scope>
    <source>
        <strain evidence="2 3">NRRL 28638</strain>
    </source>
</reference>
<organism evidence="2 3">
    <name type="scientific">Conidiobolus coronatus (strain ATCC 28846 / CBS 209.66 / NRRL 28638)</name>
    <name type="common">Delacroixia coronata</name>
    <dbReference type="NCBI Taxonomy" id="796925"/>
    <lineage>
        <taxon>Eukaryota</taxon>
        <taxon>Fungi</taxon>
        <taxon>Fungi incertae sedis</taxon>
        <taxon>Zoopagomycota</taxon>
        <taxon>Entomophthoromycotina</taxon>
        <taxon>Entomophthoromycetes</taxon>
        <taxon>Entomophthorales</taxon>
        <taxon>Ancylistaceae</taxon>
        <taxon>Conidiobolus</taxon>
    </lineage>
</organism>
<dbReference type="InterPro" id="IPR027948">
    <property type="entry name" value="DUF4436"/>
</dbReference>
<feature type="transmembrane region" description="Helical" evidence="1">
    <location>
        <begin position="265"/>
        <end position="291"/>
    </location>
</feature>
<dbReference type="STRING" id="796925.A0A137NWG1"/>
<proteinExistence type="predicted"/>
<evidence type="ECO:0000256" key="1">
    <source>
        <dbReference type="SAM" id="Phobius"/>
    </source>
</evidence>
<accession>A0A137NWG1</accession>
<sequence length="296" mass="34060">MKKINKVVNIFKENKYFRRFTYVTGGFLVYSLVAIISMIIFTNKSILDYPQLVPDPPTNSLFIHLNLSLQQQDLEKRTVKYIVDFKPNGMNATQGPIAWDRDIIFDFFPTQLIVKDGQVIKPFKFEVDLIEGSEKDYPFDDYKAELGFFAYDNTTKKAIPLGMKANIRTISTTNRLEAQDLKTEAGDKIYYFKATVYRSTIVFVFCFFISFLTWILTILMIVLAYDTLIHRRELPPPVMSLGVAILFALPALRKTQPGIPDIGCAIDYLCFFWCETLVALSTCVIIGCYTLRYTRP</sequence>
<keyword evidence="3" id="KW-1185">Reference proteome</keyword>
<keyword evidence="1" id="KW-0472">Membrane</keyword>
<name>A0A137NWG1_CONC2</name>
<feature type="transmembrane region" description="Helical" evidence="1">
    <location>
        <begin position="20"/>
        <end position="41"/>
    </location>
</feature>
<feature type="transmembrane region" description="Helical" evidence="1">
    <location>
        <begin position="237"/>
        <end position="253"/>
    </location>
</feature>